<protein>
    <submittedName>
        <fullName evidence="1">HAD-IA family hydrolase</fullName>
    </submittedName>
</protein>
<dbReference type="PANTHER" id="PTHR43611">
    <property type="entry name" value="ALPHA-D-GLUCOSE 1-PHOSPHATE PHOSPHATASE"/>
    <property type="match status" value="1"/>
</dbReference>
<organism evidence="1 2">
    <name type="scientific">Candidatus Aphodocola excrementigallinarum</name>
    <dbReference type="NCBI Taxonomy" id="2840670"/>
    <lineage>
        <taxon>Bacteria</taxon>
        <taxon>Bacillati</taxon>
        <taxon>Bacillota</taxon>
        <taxon>Bacilli</taxon>
        <taxon>Candidatus Aphodocola</taxon>
    </lineage>
</organism>
<dbReference type="NCBIfam" id="TIGR01509">
    <property type="entry name" value="HAD-SF-IA-v3"/>
    <property type="match status" value="1"/>
</dbReference>
<proteinExistence type="predicted"/>
<dbReference type="SUPFAM" id="SSF56784">
    <property type="entry name" value="HAD-like"/>
    <property type="match status" value="1"/>
</dbReference>
<dbReference type="AlphaFoldDB" id="A0A9D1IN40"/>
<keyword evidence="1" id="KW-0378">Hydrolase</keyword>
<dbReference type="Gene3D" id="3.40.50.1000">
    <property type="entry name" value="HAD superfamily/HAD-like"/>
    <property type="match status" value="1"/>
</dbReference>
<dbReference type="Proteomes" id="UP000824074">
    <property type="component" value="Unassembled WGS sequence"/>
</dbReference>
<dbReference type="NCBIfam" id="TIGR01549">
    <property type="entry name" value="HAD-SF-IA-v1"/>
    <property type="match status" value="1"/>
</dbReference>
<dbReference type="InterPro" id="IPR036412">
    <property type="entry name" value="HAD-like_sf"/>
</dbReference>
<evidence type="ECO:0000313" key="1">
    <source>
        <dbReference type="EMBL" id="HIU40373.1"/>
    </source>
</evidence>
<gene>
    <name evidence="1" type="ORF">IAB68_03650</name>
</gene>
<dbReference type="EMBL" id="DVMT01000036">
    <property type="protein sequence ID" value="HIU40373.1"/>
    <property type="molecule type" value="Genomic_DNA"/>
</dbReference>
<dbReference type="PANTHER" id="PTHR43611:SF3">
    <property type="entry name" value="FLAVIN MONONUCLEOTIDE HYDROLASE 1, CHLOROPLATIC"/>
    <property type="match status" value="1"/>
</dbReference>
<evidence type="ECO:0000313" key="2">
    <source>
        <dbReference type="Proteomes" id="UP000824074"/>
    </source>
</evidence>
<dbReference type="Pfam" id="PF00702">
    <property type="entry name" value="Hydrolase"/>
    <property type="match status" value="1"/>
</dbReference>
<reference evidence="1" key="1">
    <citation type="submission" date="2020-10" db="EMBL/GenBank/DDBJ databases">
        <authorList>
            <person name="Gilroy R."/>
        </authorList>
    </citation>
    <scope>NUCLEOTIDE SEQUENCE</scope>
    <source>
        <strain evidence="1">CHK193-30670</strain>
    </source>
</reference>
<dbReference type="InterPro" id="IPR023214">
    <property type="entry name" value="HAD_sf"/>
</dbReference>
<reference evidence="1" key="2">
    <citation type="journal article" date="2021" name="PeerJ">
        <title>Extensive microbial diversity within the chicken gut microbiome revealed by metagenomics and culture.</title>
        <authorList>
            <person name="Gilroy R."/>
            <person name="Ravi A."/>
            <person name="Getino M."/>
            <person name="Pursley I."/>
            <person name="Horton D.L."/>
            <person name="Alikhan N.F."/>
            <person name="Baker D."/>
            <person name="Gharbi K."/>
            <person name="Hall N."/>
            <person name="Watson M."/>
            <person name="Adriaenssens E.M."/>
            <person name="Foster-Nyarko E."/>
            <person name="Jarju S."/>
            <person name="Secka A."/>
            <person name="Antonio M."/>
            <person name="Oren A."/>
            <person name="Chaudhuri R.R."/>
            <person name="La Ragione R."/>
            <person name="Hildebrand F."/>
            <person name="Pallen M.J."/>
        </authorList>
    </citation>
    <scope>NUCLEOTIDE SEQUENCE</scope>
    <source>
        <strain evidence="1">CHK193-30670</strain>
    </source>
</reference>
<dbReference type="InterPro" id="IPR006439">
    <property type="entry name" value="HAD-SF_hydro_IA"/>
</dbReference>
<name>A0A9D1IN40_9FIRM</name>
<accession>A0A9D1IN40</accession>
<dbReference type="GO" id="GO:0016787">
    <property type="term" value="F:hydrolase activity"/>
    <property type="evidence" value="ECO:0007669"/>
    <property type="project" value="UniProtKB-KW"/>
</dbReference>
<comment type="caution">
    <text evidence="1">The sequence shown here is derived from an EMBL/GenBank/DDBJ whole genome shotgun (WGS) entry which is preliminary data.</text>
</comment>
<sequence>MIKVIALDLVGVLLGENDYKLNDKEAKIERLFGKSKNDEELINDAVNLTLLSKDEVIKSIKEIIFKIYDVKVDVSKIKDKYKDVKIFVASNHFSSIREFLNENYGDVFDDVIISSDINAYKPGKKFYDILIERADVKPSEILFLDDRLENVEAARKCEIKSEQVKGYNVLEIIDKYMLQIM</sequence>